<organism evidence="2 3">
    <name type="scientific">Salmonella enterica subsp. enterica serovar Montevideo str. S5-403</name>
    <dbReference type="NCBI Taxonomy" id="913242"/>
    <lineage>
        <taxon>Bacteria</taxon>
        <taxon>Pseudomonadati</taxon>
        <taxon>Pseudomonadota</taxon>
        <taxon>Gammaproteobacteria</taxon>
        <taxon>Enterobacterales</taxon>
        <taxon>Enterobacteriaceae</taxon>
        <taxon>Salmonella</taxon>
    </lineage>
</organism>
<protein>
    <submittedName>
        <fullName evidence="2">Type IV secretory pathway, protease TraF</fullName>
    </submittedName>
</protein>
<sequence length="276" mass="29115">MTTISTTGPVPHPRSRLRARLVLAGFATVGLAALAWAAFVQPLPRMAYNPSDSVAVGWYRIEPFDPRTASRPRPLSVDSIVLMPLPDRAAMLAAQRGYLPTRVPLLKRVGAVAPQHVCIVAGQVRIDGVPVARCHPCSFAAPAAAILAALPPSPTGRTVPVERDQPGVVRQPLFRAGQRVRRDRRCASDLAGDTSMMAADSLHFAAPLIVPSGMSFYCSSPCRRACSAGAFAPHFALPSAQPPNVQASCLERAWPAAIGVFAGGLAARAAAPPGRR</sequence>
<proteinExistence type="predicted"/>
<gene>
    <name evidence="2" type="ORF">LTSEMON_5127</name>
</gene>
<name>G5Q9L6_SALMO</name>
<dbReference type="GO" id="GO:0006465">
    <property type="term" value="P:signal peptide processing"/>
    <property type="evidence" value="ECO:0007669"/>
    <property type="project" value="InterPro"/>
</dbReference>
<comment type="caution">
    <text evidence="2">The sequence shown here is derived from an EMBL/GenBank/DDBJ whole genome shotgun (WGS) entry which is preliminary data.</text>
</comment>
<keyword evidence="2" id="KW-0645">Protease</keyword>
<dbReference type="InterPro" id="IPR019533">
    <property type="entry name" value="Peptidase_S26"/>
</dbReference>
<dbReference type="PATRIC" id="fig|913242.3.peg.4437"/>
<evidence type="ECO:0000259" key="1">
    <source>
        <dbReference type="Pfam" id="PF10502"/>
    </source>
</evidence>
<dbReference type="GO" id="GO:0004252">
    <property type="term" value="F:serine-type endopeptidase activity"/>
    <property type="evidence" value="ECO:0007669"/>
    <property type="project" value="InterPro"/>
</dbReference>
<dbReference type="Pfam" id="PF10502">
    <property type="entry name" value="Peptidase_S26"/>
    <property type="match status" value="1"/>
</dbReference>
<dbReference type="AlphaFoldDB" id="G5Q9L6"/>
<accession>G5Q9L6</accession>
<evidence type="ECO:0000313" key="2">
    <source>
        <dbReference type="EMBL" id="EHC73810.1"/>
    </source>
</evidence>
<reference evidence="2 3" key="1">
    <citation type="journal article" date="2011" name="BMC Genomics">
        <title>Genome sequencing reveals diversification of virulence factor content and possible host adaptation in distinct subpopulations of Salmonella enterica.</title>
        <authorList>
            <person name="den Bakker H.C."/>
            <person name="Moreno Switt A.I."/>
            <person name="Govoni G."/>
            <person name="Cummings C.A."/>
            <person name="Ranieri M.L."/>
            <person name="Degoricija L."/>
            <person name="Hoelzer K."/>
            <person name="Rodriguez-Rivera L.D."/>
            <person name="Brown S."/>
            <person name="Bolchacova E."/>
            <person name="Furtado M.R."/>
            <person name="Wiedmann M."/>
        </authorList>
    </citation>
    <scope>NUCLEOTIDE SEQUENCE [LARGE SCALE GENOMIC DNA]</scope>
    <source>
        <strain evidence="2 3">S5-403</strain>
    </source>
</reference>
<dbReference type="EMBL" id="AFCS01001143">
    <property type="protein sequence ID" value="EHC73810.1"/>
    <property type="molecule type" value="Genomic_DNA"/>
</dbReference>
<feature type="domain" description="Peptidase S26" evidence="1">
    <location>
        <begin position="19"/>
        <end position="132"/>
    </location>
</feature>
<evidence type="ECO:0000313" key="3">
    <source>
        <dbReference type="Proteomes" id="UP000003221"/>
    </source>
</evidence>
<keyword evidence="2" id="KW-0378">Hydrolase</keyword>
<dbReference type="Proteomes" id="UP000003221">
    <property type="component" value="Unassembled WGS sequence"/>
</dbReference>